<name>A0A371G7P0_MUCPR</name>
<sequence length="87" mass="9944">MVISVVTIDYKVERVTIKGVIELETTFEERMHTRTISVLYTIVNVDASYNIIMGKPTLNKLGAVVSTLHWPVTQRRRKLGEEKRQAA</sequence>
<accession>A0A371G7P0</accession>
<gene>
    <name evidence="1" type="ORF">CR513_32110</name>
</gene>
<dbReference type="OrthoDB" id="1746852at2759"/>
<dbReference type="EMBL" id="QJKJ01006489">
    <property type="protein sequence ID" value="RDX86547.1"/>
    <property type="molecule type" value="Genomic_DNA"/>
</dbReference>
<proteinExistence type="predicted"/>
<evidence type="ECO:0000313" key="2">
    <source>
        <dbReference type="Proteomes" id="UP000257109"/>
    </source>
</evidence>
<keyword evidence="2" id="KW-1185">Reference proteome</keyword>
<protein>
    <submittedName>
        <fullName evidence="1">Uncharacterized protein</fullName>
    </submittedName>
</protein>
<comment type="caution">
    <text evidence="1">The sequence shown here is derived from an EMBL/GenBank/DDBJ whole genome shotgun (WGS) entry which is preliminary data.</text>
</comment>
<feature type="non-terminal residue" evidence="1">
    <location>
        <position position="1"/>
    </location>
</feature>
<dbReference type="AlphaFoldDB" id="A0A371G7P0"/>
<organism evidence="1 2">
    <name type="scientific">Mucuna pruriens</name>
    <name type="common">Velvet bean</name>
    <name type="synonym">Dolichos pruriens</name>
    <dbReference type="NCBI Taxonomy" id="157652"/>
    <lineage>
        <taxon>Eukaryota</taxon>
        <taxon>Viridiplantae</taxon>
        <taxon>Streptophyta</taxon>
        <taxon>Embryophyta</taxon>
        <taxon>Tracheophyta</taxon>
        <taxon>Spermatophyta</taxon>
        <taxon>Magnoliopsida</taxon>
        <taxon>eudicotyledons</taxon>
        <taxon>Gunneridae</taxon>
        <taxon>Pentapetalae</taxon>
        <taxon>rosids</taxon>
        <taxon>fabids</taxon>
        <taxon>Fabales</taxon>
        <taxon>Fabaceae</taxon>
        <taxon>Papilionoideae</taxon>
        <taxon>50 kb inversion clade</taxon>
        <taxon>NPAAA clade</taxon>
        <taxon>indigoferoid/millettioid clade</taxon>
        <taxon>Phaseoleae</taxon>
        <taxon>Mucuna</taxon>
    </lineage>
</organism>
<dbReference type="Proteomes" id="UP000257109">
    <property type="component" value="Unassembled WGS sequence"/>
</dbReference>
<reference evidence="1" key="1">
    <citation type="submission" date="2018-05" db="EMBL/GenBank/DDBJ databases">
        <title>Draft genome of Mucuna pruriens seed.</title>
        <authorList>
            <person name="Nnadi N.E."/>
            <person name="Vos R."/>
            <person name="Hasami M.H."/>
            <person name="Devisetty U.K."/>
            <person name="Aguiy J.C."/>
        </authorList>
    </citation>
    <scope>NUCLEOTIDE SEQUENCE [LARGE SCALE GENOMIC DNA]</scope>
    <source>
        <strain evidence="1">JCA_2017</strain>
    </source>
</reference>
<evidence type="ECO:0000313" key="1">
    <source>
        <dbReference type="EMBL" id="RDX86547.1"/>
    </source>
</evidence>